<dbReference type="InterPro" id="IPR004449">
    <property type="entry name" value="SixA"/>
</dbReference>
<dbReference type="Proteomes" id="UP000244064">
    <property type="component" value="Unassembled WGS sequence"/>
</dbReference>
<dbReference type="CDD" id="cd07067">
    <property type="entry name" value="HP_PGM_like"/>
    <property type="match status" value="1"/>
</dbReference>
<dbReference type="SUPFAM" id="SSF53254">
    <property type="entry name" value="Phosphoglycerate mutase-like"/>
    <property type="match status" value="1"/>
</dbReference>
<dbReference type="Pfam" id="PF00300">
    <property type="entry name" value="His_Phos_1"/>
    <property type="match status" value="1"/>
</dbReference>
<dbReference type="GO" id="GO:0101006">
    <property type="term" value="F:protein histidine phosphatase activity"/>
    <property type="evidence" value="ECO:0007669"/>
    <property type="project" value="InterPro"/>
</dbReference>
<name>A0A2T5P771_9PSED</name>
<dbReference type="NCBIfam" id="TIGR00249">
    <property type="entry name" value="sixA"/>
    <property type="match status" value="1"/>
</dbReference>
<accession>A0A2T5P771</accession>
<dbReference type="AlphaFoldDB" id="A0A2T5P771"/>
<gene>
    <name evidence="1" type="primary">sixA</name>
    <name evidence="1" type="ORF">DBO85_14965</name>
</gene>
<dbReference type="InterPro" id="IPR029033">
    <property type="entry name" value="His_PPase_superfam"/>
</dbReference>
<protein>
    <submittedName>
        <fullName evidence="1">Phosphohistidine phosphatase SixA</fullName>
    </submittedName>
</protein>
<dbReference type="GO" id="GO:0005737">
    <property type="term" value="C:cytoplasm"/>
    <property type="evidence" value="ECO:0007669"/>
    <property type="project" value="InterPro"/>
</dbReference>
<sequence>MKLWLLRHGQAEALAASDSQRALTESGRDEVRRSAMQLLNDPPQVVLVSPYLRAQQTAALVLDVIGSVAQRTVPWLTPDSDPRQVLNELDRYAQSGILLVAHQPLLGDLGGLLVHGHRQQPLPLRTASLVELQGEHVLAGGMQLLAVHSP</sequence>
<proteinExistence type="predicted"/>
<dbReference type="InterPro" id="IPR013078">
    <property type="entry name" value="His_Pase_superF_clade-1"/>
</dbReference>
<dbReference type="EMBL" id="QASN01000020">
    <property type="protein sequence ID" value="PTU73612.1"/>
    <property type="molecule type" value="Genomic_DNA"/>
</dbReference>
<evidence type="ECO:0000313" key="2">
    <source>
        <dbReference type="Proteomes" id="UP000244064"/>
    </source>
</evidence>
<organism evidence="1 2">
    <name type="scientific">Pseudomonas mangrovi</name>
    <dbReference type="NCBI Taxonomy" id="2161748"/>
    <lineage>
        <taxon>Bacteria</taxon>
        <taxon>Pseudomonadati</taxon>
        <taxon>Pseudomonadota</taxon>
        <taxon>Gammaproteobacteria</taxon>
        <taxon>Pseudomonadales</taxon>
        <taxon>Pseudomonadaceae</taxon>
        <taxon>Pseudomonas</taxon>
    </lineage>
</organism>
<dbReference type="Gene3D" id="3.40.50.1240">
    <property type="entry name" value="Phosphoglycerate mutase-like"/>
    <property type="match status" value="1"/>
</dbReference>
<dbReference type="SMART" id="SM00855">
    <property type="entry name" value="PGAM"/>
    <property type="match status" value="1"/>
</dbReference>
<keyword evidence="2" id="KW-1185">Reference proteome</keyword>
<evidence type="ECO:0000313" key="1">
    <source>
        <dbReference type="EMBL" id="PTU73612.1"/>
    </source>
</evidence>
<dbReference type="OrthoDB" id="92610at2"/>
<dbReference type="RefSeq" id="WP_108108056.1">
    <property type="nucleotide sequence ID" value="NZ_QASN01000020.1"/>
</dbReference>
<comment type="caution">
    <text evidence="1">The sequence shown here is derived from an EMBL/GenBank/DDBJ whole genome shotgun (WGS) entry which is preliminary data.</text>
</comment>
<reference evidence="1 2" key="1">
    <citation type="submission" date="2018-04" db="EMBL/GenBank/DDBJ databases">
        <title>Pseudomonas sp. nov., isolated from mangrove soil.</title>
        <authorList>
            <person name="Chen C."/>
        </authorList>
    </citation>
    <scope>NUCLEOTIDE SEQUENCE [LARGE SCALE GENOMIC DNA]</scope>
    <source>
        <strain evidence="1 2">TC-11</strain>
    </source>
</reference>